<dbReference type="GO" id="GO:0005525">
    <property type="term" value="F:GTP binding"/>
    <property type="evidence" value="ECO:0007669"/>
    <property type="project" value="InterPro"/>
</dbReference>
<dbReference type="InterPro" id="IPR027417">
    <property type="entry name" value="P-loop_NTPase"/>
</dbReference>
<dbReference type="InterPro" id="IPR015894">
    <property type="entry name" value="Guanylate-bd_N"/>
</dbReference>
<keyword evidence="1" id="KW-0812">Transmembrane</keyword>
<accession>A0A6F9D7W6</accession>
<dbReference type="GO" id="GO:0003924">
    <property type="term" value="F:GTPase activity"/>
    <property type="evidence" value="ECO:0007669"/>
    <property type="project" value="InterPro"/>
</dbReference>
<evidence type="ECO:0000256" key="1">
    <source>
        <dbReference type="SAM" id="Phobius"/>
    </source>
</evidence>
<dbReference type="Pfam" id="PF02263">
    <property type="entry name" value="GBP"/>
    <property type="match status" value="1"/>
</dbReference>
<reference evidence="3" key="1">
    <citation type="submission" date="2020-04" db="EMBL/GenBank/DDBJ databases">
        <authorList>
            <person name="Neveu A P."/>
        </authorList>
    </citation>
    <scope>NUCLEOTIDE SEQUENCE</scope>
    <source>
        <tissue evidence="3">Whole embryo</tissue>
    </source>
</reference>
<evidence type="ECO:0000313" key="3">
    <source>
        <dbReference type="EMBL" id="CAB3224284.1"/>
    </source>
</evidence>
<dbReference type="Gene3D" id="3.40.50.300">
    <property type="entry name" value="P-loop containing nucleotide triphosphate hydrolases"/>
    <property type="match status" value="1"/>
</dbReference>
<name>A0A6F9D7W6_9ASCI</name>
<dbReference type="PANTHER" id="PTHR10751">
    <property type="entry name" value="GUANYLATE BINDING PROTEIN"/>
    <property type="match status" value="1"/>
</dbReference>
<feature type="transmembrane region" description="Helical" evidence="1">
    <location>
        <begin position="312"/>
        <end position="328"/>
    </location>
</feature>
<protein>
    <submittedName>
        <fullName evidence="3">Atlastin-1-like</fullName>
    </submittedName>
</protein>
<evidence type="ECO:0000259" key="2">
    <source>
        <dbReference type="Pfam" id="PF02263"/>
    </source>
</evidence>
<dbReference type="AlphaFoldDB" id="A0A6F9D7W6"/>
<dbReference type="EMBL" id="LR783151">
    <property type="protein sequence ID" value="CAB3224284.1"/>
    <property type="molecule type" value="mRNA"/>
</dbReference>
<gene>
    <name evidence="3" type="primary">Atl1-001</name>
</gene>
<keyword evidence="1" id="KW-1133">Transmembrane helix</keyword>
<keyword evidence="1" id="KW-0472">Membrane</keyword>
<organism evidence="3">
    <name type="scientific">Phallusia mammillata</name>
    <dbReference type="NCBI Taxonomy" id="59560"/>
    <lineage>
        <taxon>Eukaryota</taxon>
        <taxon>Metazoa</taxon>
        <taxon>Chordata</taxon>
        <taxon>Tunicata</taxon>
        <taxon>Ascidiacea</taxon>
        <taxon>Phlebobranchia</taxon>
        <taxon>Ascidiidae</taxon>
        <taxon>Phallusia</taxon>
    </lineage>
</organism>
<sequence>MFNGFLPSPRAEKDLVLSLWDTEGLSNPNQTRHHDISILRLSAYFSQVLIYNVKEMISSESMDKIQVFLEEMRTSGKSQTSKFQTLIIVVRDANQQFGYCWEGGGAYLNHIKSQGKPGKQTDVFFRELNDKFRSVLVFMMPPPNQKVKRKSTKITYMRDIEDQLFRESLRIFTRKLLHEIVQPGIVSGDVFRVCDLKPQLKMFAKKFQSREQPTSFTLANAIKEQHMAKEAKTCFQSYQRKLLEAQGWFQTEATRTKRHLELKHKALDNLRASTEGHYMEGRFVNAAIADLDKRLDERFKVYNHKAKKTQRIMWIAVGMIGAYALYWYRLL</sequence>
<proteinExistence type="evidence at transcript level"/>
<feature type="domain" description="Guanylate-binding protein N-terminal" evidence="2">
    <location>
        <begin position="12"/>
        <end position="178"/>
    </location>
</feature>